<dbReference type="EMBL" id="MU825821">
    <property type="protein sequence ID" value="KAJ7387988.1"/>
    <property type="molecule type" value="Genomic_DNA"/>
</dbReference>
<dbReference type="PROSITE" id="PS01285">
    <property type="entry name" value="FA58C_1"/>
    <property type="match status" value="1"/>
</dbReference>
<dbReference type="InterPro" id="IPR008979">
    <property type="entry name" value="Galactose-bd-like_sf"/>
</dbReference>
<dbReference type="InterPro" id="IPR000421">
    <property type="entry name" value="FA58C"/>
</dbReference>
<dbReference type="Gene3D" id="2.60.120.260">
    <property type="entry name" value="Galactose-binding domain-like"/>
    <property type="match status" value="1"/>
</dbReference>
<feature type="domain" description="F5/8 type C" evidence="1">
    <location>
        <begin position="9"/>
        <end position="108"/>
    </location>
</feature>
<accession>A0A9X0D725</accession>
<protein>
    <recommendedName>
        <fullName evidence="1">F5/8 type C domain-containing protein</fullName>
    </recommendedName>
</protein>
<evidence type="ECO:0000313" key="3">
    <source>
        <dbReference type="Proteomes" id="UP001163046"/>
    </source>
</evidence>
<keyword evidence="3" id="KW-1185">Reference proteome</keyword>
<organism evidence="2 3">
    <name type="scientific">Desmophyllum pertusum</name>
    <dbReference type="NCBI Taxonomy" id="174260"/>
    <lineage>
        <taxon>Eukaryota</taxon>
        <taxon>Metazoa</taxon>
        <taxon>Cnidaria</taxon>
        <taxon>Anthozoa</taxon>
        <taxon>Hexacorallia</taxon>
        <taxon>Scleractinia</taxon>
        <taxon>Caryophylliina</taxon>
        <taxon>Caryophylliidae</taxon>
        <taxon>Desmophyllum</taxon>
    </lineage>
</organism>
<proteinExistence type="predicted"/>
<comment type="caution">
    <text evidence="2">The sequence shown here is derived from an EMBL/GenBank/DDBJ whole genome shotgun (WGS) entry which is preliminary data.</text>
</comment>
<evidence type="ECO:0000259" key="1">
    <source>
        <dbReference type="PROSITE" id="PS50022"/>
    </source>
</evidence>
<dbReference type="SUPFAM" id="SSF49785">
    <property type="entry name" value="Galactose-binding domain-like"/>
    <property type="match status" value="1"/>
</dbReference>
<dbReference type="AlphaFoldDB" id="A0A9X0D725"/>
<dbReference type="Pfam" id="PF00754">
    <property type="entry name" value="F5_F8_type_C"/>
    <property type="match status" value="1"/>
</dbReference>
<name>A0A9X0D725_9CNID</name>
<reference evidence="2" key="1">
    <citation type="submission" date="2023-01" db="EMBL/GenBank/DDBJ databases">
        <title>Genome assembly of the deep-sea coral Lophelia pertusa.</title>
        <authorList>
            <person name="Herrera S."/>
            <person name="Cordes E."/>
        </authorList>
    </citation>
    <scope>NUCLEOTIDE SEQUENCE</scope>
    <source>
        <strain evidence="2">USNM1676648</strain>
        <tissue evidence="2">Polyp</tissue>
    </source>
</reference>
<gene>
    <name evidence="2" type="ORF">OS493_040576</name>
</gene>
<dbReference type="PANTHER" id="PTHR24543">
    <property type="entry name" value="MULTICOPPER OXIDASE-RELATED"/>
    <property type="match status" value="1"/>
</dbReference>
<dbReference type="OrthoDB" id="5988374at2759"/>
<dbReference type="PROSITE" id="PS50022">
    <property type="entry name" value="FA58C_3"/>
    <property type="match status" value="1"/>
</dbReference>
<evidence type="ECO:0000313" key="2">
    <source>
        <dbReference type="EMBL" id="KAJ7387988.1"/>
    </source>
</evidence>
<dbReference type="Proteomes" id="UP001163046">
    <property type="component" value="Unassembled WGS sequence"/>
</dbReference>
<sequence length="108" mass="12292">MAVTMEERVSAPNLLACKMVESKNRAITASSSYNNFHVPWLARLHRAKHGRYIGSWAAKHNNHNQWLQVDLGRTMKVTGINTQGRQDSHQWVTAYYVSYSSDGCTLLK</sequence>
<dbReference type="PANTHER" id="PTHR24543:SF325">
    <property type="entry name" value="F5_8 TYPE C DOMAIN-CONTAINING PROTEIN"/>
    <property type="match status" value="1"/>
</dbReference>